<dbReference type="InterPro" id="IPR004216">
    <property type="entry name" value="Fuc/Ara_isomerase_C"/>
</dbReference>
<evidence type="ECO:0000256" key="4">
    <source>
        <dbReference type="ARBA" id="ARBA00023235"/>
    </source>
</evidence>
<dbReference type="InterPro" id="IPR055389">
    <property type="entry name" value="AraA_N"/>
</dbReference>
<dbReference type="Proteomes" id="UP000002772">
    <property type="component" value="Unassembled WGS sequence"/>
</dbReference>
<dbReference type="PIRSF" id="PIRSF001478">
    <property type="entry name" value="L-ara_isomerase"/>
    <property type="match status" value="1"/>
</dbReference>
<dbReference type="AlphaFoldDB" id="F8NC47"/>
<evidence type="ECO:0000256" key="1">
    <source>
        <dbReference type="ARBA" id="ARBA00022723"/>
    </source>
</evidence>
<dbReference type="InterPro" id="IPR055390">
    <property type="entry name" value="AraA_central"/>
</dbReference>
<dbReference type="SUPFAM" id="SSF53743">
    <property type="entry name" value="FucI/AraA N-terminal and middle domains"/>
    <property type="match status" value="1"/>
</dbReference>
<feature type="domain" description="L-arabinose isomerase N-terminal" evidence="6">
    <location>
        <begin position="9"/>
        <end position="174"/>
    </location>
</feature>
<evidence type="ECO:0000259" key="7">
    <source>
        <dbReference type="Pfam" id="PF11762"/>
    </source>
</evidence>
<keyword evidence="2" id="KW-0054">Arabinose catabolism</keyword>
<sequence>MVKAFDNFEIWWVTGAQLLYGGDAVKQVDGHSKEMVEGLNNSGRLPIKIVYKGTANSSKEVADVMNRANVDEKCVGVICWMHTFSPAKMWIKGMEILRKPLLHFHTQYNAKIPYESMDMDFMNLNQSAHGDREYAHILSRLRKPRKTVIGYWQDAKTQEHIAVWERVCAGVADAQDCLIIRFGDQMNNVAVTDGDKVSFEQVFGYHVDYVQFSTVLDFFDKVKDADVDALVHDVYFKEYQVADNLKDESTVEYKKIWNSAKAELTIRAVLKAYGAKGFTTNFDDLGDVNVEETGHGFDQIPGLASQRLMHDGYGFGAEGDWKSACLYRTTWFMSQGLEGGTSFLEDYTLNFDGDNTSILESHMLEVCPDIAEEKPRLEVHFLAIGVRKTPTARLVFTTKQGHGITATVVDMGNRFRLIANDVNLIKSKPLPKLPVASALWIPEPTFEIGVGCWMNAGGTHHSCFSFGLTDEYWRDFAEIFDVEACIINKDTDYEQFRKELRWNEVYYMLNKALR</sequence>
<dbReference type="EC" id="5.3.1.4" evidence="9"/>
<dbReference type="eggNOG" id="COG2160">
    <property type="taxonomic scope" value="Bacteria"/>
</dbReference>
<reference evidence="10" key="1">
    <citation type="journal article" date="2011" name="Stand. Genomic Sci.">
        <title>Non-contiguous finished genome sequence of the opportunistic oral pathogen Prevotella multisaccharivorax type strain (PPPA20).</title>
        <authorList>
            <person name="Pati A."/>
            <person name="Gronow S."/>
            <person name="Lu M."/>
            <person name="Lapidus A."/>
            <person name="Nolan M."/>
            <person name="Lucas S."/>
            <person name="Hammon N."/>
            <person name="Deshpande S."/>
            <person name="Cheng J.F."/>
            <person name="Tapia R."/>
            <person name="Han C."/>
            <person name="Goodwin L."/>
            <person name="Pitluck S."/>
            <person name="Liolios K."/>
            <person name="Pagani I."/>
            <person name="Mavromatis K."/>
            <person name="Mikhailova N."/>
            <person name="Huntemann M."/>
            <person name="Chen A."/>
            <person name="Palaniappan K."/>
            <person name="Land M."/>
            <person name="Hauser L."/>
            <person name="Detter J.C."/>
            <person name="Brambilla E.M."/>
            <person name="Rohde M."/>
            <person name="Goker M."/>
            <person name="Woyke T."/>
            <person name="Bristow J."/>
            <person name="Eisen J.A."/>
            <person name="Markowitz V."/>
            <person name="Hugenholtz P."/>
            <person name="Kyrpides N.C."/>
            <person name="Klenk H.P."/>
            <person name="Ivanova N."/>
        </authorList>
    </citation>
    <scope>NUCLEOTIDE SEQUENCE [LARGE SCALE GENOMIC DNA]</scope>
    <source>
        <strain evidence="10">DSM 17128</strain>
    </source>
</reference>
<dbReference type="Pfam" id="PF24856">
    <property type="entry name" value="AraA_central"/>
    <property type="match status" value="1"/>
</dbReference>
<dbReference type="PANTHER" id="PTHR38464:SF1">
    <property type="entry name" value="L-ARABINOSE ISOMERASE"/>
    <property type="match status" value="1"/>
</dbReference>
<evidence type="ECO:0000313" key="10">
    <source>
        <dbReference type="Proteomes" id="UP000002772"/>
    </source>
</evidence>
<evidence type="ECO:0000256" key="3">
    <source>
        <dbReference type="ARBA" id="ARBA00023211"/>
    </source>
</evidence>
<feature type="domain" description="L-arabinose isomerase central" evidence="8">
    <location>
        <begin position="179"/>
        <end position="336"/>
    </location>
</feature>
<dbReference type="EMBL" id="GL945017">
    <property type="protein sequence ID" value="EGN58018.1"/>
    <property type="molecule type" value="Genomic_DNA"/>
</dbReference>
<dbReference type="InterPro" id="IPR009015">
    <property type="entry name" value="Fucose_isomerase_N/cen_sf"/>
</dbReference>
<name>F8NC47_9BACT</name>
<evidence type="ECO:0000259" key="6">
    <source>
        <dbReference type="Pfam" id="PF02610"/>
    </source>
</evidence>
<dbReference type="HOGENOM" id="CLU_045663_0_0_10"/>
<proteinExistence type="predicted"/>
<keyword evidence="10" id="KW-1185">Reference proteome</keyword>
<dbReference type="InterPro" id="IPR003762">
    <property type="entry name" value="Lara_isomerase"/>
</dbReference>
<dbReference type="RefSeq" id="WP_007575960.1">
    <property type="nucleotide sequence ID" value="NZ_BPTS01000002.1"/>
</dbReference>
<dbReference type="InterPro" id="IPR024664">
    <property type="entry name" value="Ara_Isoase_C"/>
</dbReference>
<keyword evidence="1" id="KW-0479">Metal-binding</keyword>
<evidence type="ECO:0000256" key="5">
    <source>
        <dbReference type="ARBA" id="ARBA00023277"/>
    </source>
</evidence>
<keyword evidence="4 9" id="KW-0413">Isomerase</keyword>
<dbReference type="Pfam" id="PF11762">
    <property type="entry name" value="Arabinose_Iso_C"/>
    <property type="match status" value="1"/>
</dbReference>
<protein>
    <submittedName>
        <fullName evidence="9">L-arabinose isomerase</fullName>
        <ecNumber evidence="9">5.3.1.4</ecNumber>
    </submittedName>
</protein>
<accession>F8NC47</accession>
<dbReference type="NCBIfam" id="NF002795">
    <property type="entry name" value="PRK02929.1"/>
    <property type="match status" value="1"/>
</dbReference>
<feature type="domain" description="L-arabinose isomerase C-terminal" evidence="7">
    <location>
        <begin position="340"/>
        <end position="483"/>
    </location>
</feature>
<organism evidence="9 10">
    <name type="scientific">Hallella multisaccharivorax DSM 17128</name>
    <dbReference type="NCBI Taxonomy" id="688246"/>
    <lineage>
        <taxon>Bacteria</taxon>
        <taxon>Pseudomonadati</taxon>
        <taxon>Bacteroidota</taxon>
        <taxon>Bacteroidia</taxon>
        <taxon>Bacteroidales</taxon>
        <taxon>Prevotellaceae</taxon>
        <taxon>Hallella</taxon>
    </lineage>
</organism>
<gene>
    <name evidence="9" type="ORF">Premu_2664</name>
</gene>
<evidence type="ECO:0000256" key="2">
    <source>
        <dbReference type="ARBA" id="ARBA00022935"/>
    </source>
</evidence>
<dbReference type="SUPFAM" id="SSF50443">
    <property type="entry name" value="FucI/AraA C-terminal domain-like"/>
    <property type="match status" value="1"/>
</dbReference>
<keyword evidence="5" id="KW-0119">Carbohydrate metabolism</keyword>
<dbReference type="OrthoDB" id="9765600at2"/>
<dbReference type="PANTHER" id="PTHR38464">
    <property type="entry name" value="L-ARABINOSE ISOMERASE"/>
    <property type="match status" value="1"/>
</dbReference>
<dbReference type="GO" id="GO:0008733">
    <property type="term" value="F:L-arabinose isomerase activity"/>
    <property type="evidence" value="ECO:0007669"/>
    <property type="project" value="UniProtKB-EC"/>
</dbReference>
<dbReference type="STRING" id="688246.Premu_2664"/>
<keyword evidence="3" id="KW-0464">Manganese</keyword>
<dbReference type="Gene3D" id="3.40.50.10940">
    <property type="match status" value="1"/>
</dbReference>
<dbReference type="InterPro" id="IPR038583">
    <property type="entry name" value="AraA_N_sf"/>
</dbReference>
<evidence type="ECO:0000259" key="8">
    <source>
        <dbReference type="Pfam" id="PF24856"/>
    </source>
</evidence>
<dbReference type="GO" id="GO:0005829">
    <property type="term" value="C:cytosol"/>
    <property type="evidence" value="ECO:0007669"/>
    <property type="project" value="TreeGrafter"/>
</dbReference>
<dbReference type="Pfam" id="PF02610">
    <property type="entry name" value="AraA_N"/>
    <property type="match status" value="1"/>
</dbReference>
<dbReference type="GO" id="GO:0046872">
    <property type="term" value="F:metal ion binding"/>
    <property type="evidence" value="ECO:0007669"/>
    <property type="project" value="UniProtKB-KW"/>
</dbReference>
<dbReference type="GO" id="GO:0019569">
    <property type="term" value="P:L-arabinose catabolic process to D-xylulose 5-phosphate"/>
    <property type="evidence" value="ECO:0007669"/>
    <property type="project" value="TreeGrafter"/>
</dbReference>
<evidence type="ECO:0000313" key="9">
    <source>
        <dbReference type="EMBL" id="EGN58018.1"/>
    </source>
</evidence>